<gene>
    <name evidence="2" type="ORF">N7456_001237</name>
</gene>
<proteinExistence type="predicted"/>
<evidence type="ECO:0000313" key="3">
    <source>
        <dbReference type="Proteomes" id="UP001149165"/>
    </source>
</evidence>
<dbReference type="EMBL" id="JAPQKH010000001">
    <property type="protein sequence ID" value="KAJ5116889.1"/>
    <property type="molecule type" value="Genomic_DNA"/>
</dbReference>
<dbReference type="OrthoDB" id="4477397at2759"/>
<feature type="signal peptide" evidence="1">
    <location>
        <begin position="1"/>
        <end position="21"/>
    </location>
</feature>
<protein>
    <submittedName>
        <fullName evidence="2">Uncharacterized protein</fullName>
    </submittedName>
</protein>
<evidence type="ECO:0000256" key="1">
    <source>
        <dbReference type="SAM" id="SignalP"/>
    </source>
</evidence>
<dbReference type="Proteomes" id="UP001149165">
    <property type="component" value="Unassembled WGS sequence"/>
</dbReference>
<feature type="chain" id="PRO_5040971192" evidence="1">
    <location>
        <begin position="22"/>
        <end position="134"/>
    </location>
</feature>
<comment type="caution">
    <text evidence="2">The sequence shown here is derived from an EMBL/GenBank/DDBJ whole genome shotgun (WGS) entry which is preliminary data.</text>
</comment>
<reference evidence="2" key="1">
    <citation type="submission" date="2022-11" db="EMBL/GenBank/DDBJ databases">
        <authorList>
            <person name="Petersen C."/>
        </authorList>
    </citation>
    <scope>NUCLEOTIDE SEQUENCE</scope>
    <source>
        <strain evidence="2">IBT 30069</strain>
    </source>
</reference>
<name>A0A9W9GDM1_9EURO</name>
<sequence>MHSFILSGAALLASLASLSNAAAINTTEHNVDGLGDQWARFCNDDACSEGCGTWVDMSNAGCLTESGRGSFEVKGSAYGYTIMVESADASCPCQTDCMDGSDSNGRFSIGCHAIDGDFGSFRFLGDQPCPANNC</sequence>
<reference evidence="2" key="2">
    <citation type="journal article" date="2023" name="IMA Fungus">
        <title>Comparative genomic study of the Penicillium genus elucidates a diverse pangenome and 15 lateral gene transfer events.</title>
        <authorList>
            <person name="Petersen C."/>
            <person name="Sorensen T."/>
            <person name="Nielsen M.R."/>
            <person name="Sondergaard T.E."/>
            <person name="Sorensen J.L."/>
            <person name="Fitzpatrick D.A."/>
            <person name="Frisvad J.C."/>
            <person name="Nielsen K.L."/>
        </authorList>
    </citation>
    <scope>NUCLEOTIDE SEQUENCE</scope>
    <source>
        <strain evidence="2">IBT 30069</strain>
    </source>
</reference>
<accession>A0A9W9GDM1</accession>
<organism evidence="2 3">
    <name type="scientific">Penicillium angulare</name>
    <dbReference type="NCBI Taxonomy" id="116970"/>
    <lineage>
        <taxon>Eukaryota</taxon>
        <taxon>Fungi</taxon>
        <taxon>Dikarya</taxon>
        <taxon>Ascomycota</taxon>
        <taxon>Pezizomycotina</taxon>
        <taxon>Eurotiomycetes</taxon>
        <taxon>Eurotiomycetidae</taxon>
        <taxon>Eurotiales</taxon>
        <taxon>Aspergillaceae</taxon>
        <taxon>Penicillium</taxon>
    </lineage>
</organism>
<dbReference type="AlphaFoldDB" id="A0A9W9GDM1"/>
<keyword evidence="1" id="KW-0732">Signal</keyword>
<evidence type="ECO:0000313" key="2">
    <source>
        <dbReference type="EMBL" id="KAJ5116889.1"/>
    </source>
</evidence>
<keyword evidence="3" id="KW-1185">Reference proteome</keyword>